<feature type="domain" description="ORC1/DEAH AAA+ ATPase" evidence="1">
    <location>
        <begin position="434"/>
        <end position="528"/>
    </location>
</feature>
<gene>
    <name evidence="2" type="ORF">EX30DRAFT_398708</name>
</gene>
<accession>A0A4S2MR25</accession>
<evidence type="ECO:0000313" key="3">
    <source>
        <dbReference type="Proteomes" id="UP000298138"/>
    </source>
</evidence>
<dbReference type="Gene3D" id="3.40.50.300">
    <property type="entry name" value="P-loop containing nucleotide triphosphate hydrolases"/>
    <property type="match status" value="1"/>
</dbReference>
<organism evidence="2 3">
    <name type="scientific">Ascodesmis nigricans</name>
    <dbReference type="NCBI Taxonomy" id="341454"/>
    <lineage>
        <taxon>Eukaryota</taxon>
        <taxon>Fungi</taxon>
        <taxon>Dikarya</taxon>
        <taxon>Ascomycota</taxon>
        <taxon>Pezizomycotina</taxon>
        <taxon>Pezizomycetes</taxon>
        <taxon>Pezizales</taxon>
        <taxon>Ascodesmidaceae</taxon>
        <taxon>Ascodesmis</taxon>
    </lineage>
</organism>
<dbReference type="InterPro" id="IPR053137">
    <property type="entry name" value="NLR-like"/>
</dbReference>
<dbReference type="OrthoDB" id="20872at2759"/>
<dbReference type="Gene3D" id="3.40.50.1820">
    <property type="entry name" value="alpha/beta hydrolase"/>
    <property type="match status" value="1"/>
</dbReference>
<dbReference type="InterPro" id="IPR011990">
    <property type="entry name" value="TPR-like_helical_dom_sf"/>
</dbReference>
<dbReference type="InParanoid" id="A0A4S2MR25"/>
<dbReference type="SUPFAM" id="SSF52540">
    <property type="entry name" value="P-loop containing nucleoside triphosphate hydrolases"/>
    <property type="match status" value="1"/>
</dbReference>
<protein>
    <recommendedName>
        <fullName evidence="1">ORC1/DEAH AAA+ ATPase domain-containing protein</fullName>
    </recommendedName>
</protein>
<evidence type="ECO:0000259" key="1">
    <source>
        <dbReference type="Pfam" id="PF13401"/>
    </source>
</evidence>
<dbReference type="GO" id="GO:0016887">
    <property type="term" value="F:ATP hydrolysis activity"/>
    <property type="evidence" value="ECO:0007669"/>
    <property type="project" value="InterPro"/>
</dbReference>
<dbReference type="Gene3D" id="1.25.40.10">
    <property type="entry name" value="Tetratricopeptide repeat domain"/>
    <property type="match status" value="1"/>
</dbReference>
<dbReference type="InterPro" id="IPR027417">
    <property type="entry name" value="P-loop_NTPase"/>
</dbReference>
<dbReference type="InterPro" id="IPR029058">
    <property type="entry name" value="AB_hydrolase_fold"/>
</dbReference>
<dbReference type="PANTHER" id="PTHR46082">
    <property type="entry name" value="ATP/GTP-BINDING PROTEIN-RELATED"/>
    <property type="match status" value="1"/>
</dbReference>
<dbReference type="Pfam" id="PF13374">
    <property type="entry name" value="TPR_10"/>
    <property type="match status" value="2"/>
</dbReference>
<dbReference type="SUPFAM" id="SSF53474">
    <property type="entry name" value="alpha/beta-Hydrolases"/>
    <property type="match status" value="1"/>
</dbReference>
<dbReference type="Proteomes" id="UP000298138">
    <property type="component" value="Unassembled WGS sequence"/>
</dbReference>
<dbReference type="AlphaFoldDB" id="A0A4S2MR25"/>
<reference evidence="2 3" key="1">
    <citation type="submission" date="2019-04" db="EMBL/GenBank/DDBJ databases">
        <title>Comparative genomics and transcriptomics to analyze fruiting body development in filamentous ascomycetes.</title>
        <authorList>
            <consortium name="DOE Joint Genome Institute"/>
            <person name="Lutkenhaus R."/>
            <person name="Traeger S."/>
            <person name="Breuer J."/>
            <person name="Kuo A."/>
            <person name="Lipzen A."/>
            <person name="Pangilinan J."/>
            <person name="Dilworth D."/>
            <person name="Sandor L."/>
            <person name="Poggeler S."/>
            <person name="Barry K."/>
            <person name="Grigoriev I.V."/>
            <person name="Nowrousian M."/>
        </authorList>
    </citation>
    <scope>NUCLEOTIDE SEQUENCE [LARGE SCALE GENOMIC DNA]</scope>
    <source>
        <strain evidence="2 3">CBS 389.68</strain>
    </source>
</reference>
<dbReference type="Pfam" id="PF13401">
    <property type="entry name" value="AAA_22"/>
    <property type="match status" value="1"/>
</dbReference>
<dbReference type="EMBL" id="ML220157">
    <property type="protein sequence ID" value="TGZ77198.1"/>
    <property type="molecule type" value="Genomic_DNA"/>
</dbReference>
<dbReference type="SUPFAM" id="SSF48452">
    <property type="entry name" value="TPR-like"/>
    <property type="match status" value="1"/>
</dbReference>
<sequence length="1014" mass="114704">MQAQLTTSGAKPKKICLRITGVPTAWSKNETLETLKTFVEDFDAEIQLHSISMFPACFGNTQVAICELDSSAGIVRRVSLTGILYISINVNGRNIILSIDNQFYDLTPLNTPEGEIVADVVAVTGLAGHAFGSWRNRETSQMWLKDFLPEKVKGIRVMTYGYNSHLVGDTVGDRFLEYRKRFIHSLLDVQQGSKNRHIIFIGHSMGGILILQALLQCKNGGQYRRLFDATRGIYFFGTPHDGMDVEPLLSMIKDMSPDASQRAEFVRQLDVRSSFLDTQRDDIMGLWDPTSNIQIVSFYETQNTATVAKTDSGTWARGGKEIEMVRKSSAQLFRSFEHRIPVSANHTDIVKFPSCEDPTFRTVQRYMIDHIKSIGTQPAILNNTVIKDIVDKSAPIRQENIPFLVPYSRNKIFVGQKESREALDHTLGLDDGHRRLAVCGLGGIGKTQAVLDYVYQFQYQKSVFWIHAGSRVTFEKDYRKVARLASLPGHDDSKVDIRPLVRDWLERTESGNWILVLDNADNLIDFFNDSAADNDVDAGLANFIPHGPKGTVLVTTRDEVVALRLCDHKVLAKEAMSRVDAISLFRSLYPRITESHMQHLDDLLKELSYLPLAIAHAASYLCQNRFITLPKYLKRFRSTKRERVALLSKSSLDIRRNPKSSNLETVLTTFIISFQQIEEQSPLAGSLLRVMACINQQGMPVELFELVKRPNSNETVEEALGRLLSFSLLTSDRESEVEMHGLIHLSAQEFLFARQELRSAVETTASLLAQIIPGGDVYENLSVWRKYLPHASTLVDLLEELELNTDDDRSVKGHSSDVPRDLVLDNDSAKKDVVMVTTDFDVIYFRLGSYYLYAGQYLNAERANSRTCDMSTTLYGKDHPSTLTRMANLASTYRNQGRWKEAEELEVRVVETTKRVLELWVWVVETTKRVLGEEHPDTLTSMANLASTYSSQGRWMEAEELGVRVVETRKRVLGEEHPSTVTSMANLASTYRNQGRWKEWRRERGSSAKSILLP</sequence>
<dbReference type="STRING" id="341454.A0A4S2MR25"/>
<dbReference type="InterPro" id="IPR049945">
    <property type="entry name" value="AAA_22"/>
</dbReference>
<name>A0A4S2MR25_9PEZI</name>
<dbReference type="PANTHER" id="PTHR46082:SF11">
    <property type="entry name" value="AAA+ ATPASE DOMAIN-CONTAINING PROTEIN-RELATED"/>
    <property type="match status" value="1"/>
</dbReference>
<proteinExistence type="predicted"/>
<evidence type="ECO:0000313" key="2">
    <source>
        <dbReference type="EMBL" id="TGZ77198.1"/>
    </source>
</evidence>
<keyword evidence="3" id="KW-1185">Reference proteome</keyword>
<dbReference type="Pfam" id="PF13424">
    <property type="entry name" value="TPR_12"/>
    <property type="match status" value="1"/>
</dbReference>